<dbReference type="AlphaFoldDB" id="A0A0F9KR11"/>
<proteinExistence type="predicted"/>
<comment type="caution">
    <text evidence="1">The sequence shown here is derived from an EMBL/GenBank/DDBJ whole genome shotgun (WGS) entry which is preliminary data.</text>
</comment>
<dbReference type="EMBL" id="LAZR01014355">
    <property type="protein sequence ID" value="KKM17855.1"/>
    <property type="molecule type" value="Genomic_DNA"/>
</dbReference>
<protein>
    <submittedName>
        <fullName evidence="1">Uncharacterized protein</fullName>
    </submittedName>
</protein>
<organism evidence="1">
    <name type="scientific">marine sediment metagenome</name>
    <dbReference type="NCBI Taxonomy" id="412755"/>
    <lineage>
        <taxon>unclassified sequences</taxon>
        <taxon>metagenomes</taxon>
        <taxon>ecological metagenomes</taxon>
    </lineage>
</organism>
<evidence type="ECO:0000313" key="1">
    <source>
        <dbReference type="EMBL" id="KKM17855.1"/>
    </source>
</evidence>
<name>A0A0F9KR11_9ZZZZ</name>
<sequence>ARTAGRTGQGVAWAVDANVIANSPVIEVRSTTGIVATAYVDIHRNTTYDL</sequence>
<feature type="non-terminal residue" evidence="1">
    <location>
        <position position="1"/>
    </location>
</feature>
<reference evidence="1" key="1">
    <citation type="journal article" date="2015" name="Nature">
        <title>Complex archaea that bridge the gap between prokaryotes and eukaryotes.</title>
        <authorList>
            <person name="Spang A."/>
            <person name="Saw J.H."/>
            <person name="Jorgensen S.L."/>
            <person name="Zaremba-Niedzwiedzka K."/>
            <person name="Martijn J."/>
            <person name="Lind A.E."/>
            <person name="van Eijk R."/>
            <person name="Schleper C."/>
            <person name="Guy L."/>
            <person name="Ettema T.J."/>
        </authorList>
    </citation>
    <scope>NUCLEOTIDE SEQUENCE</scope>
</reference>
<gene>
    <name evidence="1" type="ORF">LCGC14_1671520</name>
</gene>
<accession>A0A0F9KR11</accession>